<feature type="compositionally biased region" description="Polar residues" evidence="1">
    <location>
        <begin position="55"/>
        <end position="66"/>
    </location>
</feature>
<dbReference type="HOGENOM" id="CLU_644349_0_0_1"/>
<feature type="compositionally biased region" description="Low complexity" evidence="1">
    <location>
        <begin position="349"/>
        <end position="361"/>
    </location>
</feature>
<dbReference type="EMBL" id="KN823040">
    <property type="protein sequence ID" value="KIO25557.1"/>
    <property type="molecule type" value="Genomic_DNA"/>
</dbReference>
<dbReference type="STRING" id="1051891.A0A0C3LVZ5"/>
<feature type="region of interest" description="Disordered" evidence="1">
    <location>
        <begin position="30"/>
        <end position="225"/>
    </location>
</feature>
<evidence type="ECO:0000313" key="2">
    <source>
        <dbReference type="EMBL" id="KIO25557.1"/>
    </source>
</evidence>
<feature type="compositionally biased region" description="Polar residues" evidence="1">
    <location>
        <begin position="172"/>
        <end position="186"/>
    </location>
</feature>
<feature type="compositionally biased region" description="Low complexity" evidence="1">
    <location>
        <begin position="288"/>
        <end position="330"/>
    </location>
</feature>
<keyword evidence="3" id="KW-1185">Reference proteome</keyword>
<dbReference type="OrthoDB" id="3256001at2759"/>
<dbReference type="AlphaFoldDB" id="A0A0C3LVZ5"/>
<gene>
    <name evidence="2" type="ORF">M407DRAFT_25154</name>
</gene>
<feature type="region of interest" description="Disordered" evidence="1">
    <location>
        <begin position="288"/>
        <end position="361"/>
    </location>
</feature>
<protein>
    <submittedName>
        <fullName evidence="2">Uncharacterized protein</fullName>
    </submittedName>
</protein>
<reference evidence="2 3" key="1">
    <citation type="submission" date="2014-04" db="EMBL/GenBank/DDBJ databases">
        <authorList>
            <consortium name="DOE Joint Genome Institute"/>
            <person name="Kuo A."/>
            <person name="Girlanda M."/>
            <person name="Perotto S."/>
            <person name="Kohler A."/>
            <person name="Nagy L.G."/>
            <person name="Floudas D."/>
            <person name="Copeland A."/>
            <person name="Barry K.W."/>
            <person name="Cichocki N."/>
            <person name="Veneault-Fourrey C."/>
            <person name="LaButti K."/>
            <person name="Lindquist E.A."/>
            <person name="Lipzen A."/>
            <person name="Lundell T."/>
            <person name="Morin E."/>
            <person name="Murat C."/>
            <person name="Sun H."/>
            <person name="Tunlid A."/>
            <person name="Henrissat B."/>
            <person name="Grigoriev I.V."/>
            <person name="Hibbett D.S."/>
            <person name="Martin F."/>
            <person name="Nordberg H.P."/>
            <person name="Cantor M.N."/>
            <person name="Hua S.X."/>
        </authorList>
    </citation>
    <scope>NUCLEOTIDE SEQUENCE [LARGE SCALE GENOMIC DNA]</scope>
    <source>
        <strain evidence="2 3">MUT 4182</strain>
    </source>
</reference>
<organism evidence="2 3">
    <name type="scientific">Tulasnella calospora MUT 4182</name>
    <dbReference type="NCBI Taxonomy" id="1051891"/>
    <lineage>
        <taxon>Eukaryota</taxon>
        <taxon>Fungi</taxon>
        <taxon>Dikarya</taxon>
        <taxon>Basidiomycota</taxon>
        <taxon>Agaricomycotina</taxon>
        <taxon>Agaricomycetes</taxon>
        <taxon>Cantharellales</taxon>
        <taxon>Tulasnellaceae</taxon>
        <taxon>Tulasnella</taxon>
    </lineage>
</organism>
<dbReference type="Proteomes" id="UP000054248">
    <property type="component" value="Unassembled WGS sequence"/>
</dbReference>
<evidence type="ECO:0000256" key="1">
    <source>
        <dbReference type="SAM" id="MobiDB-lite"/>
    </source>
</evidence>
<accession>A0A0C3LVZ5</accession>
<reference evidence="3" key="2">
    <citation type="submission" date="2015-01" db="EMBL/GenBank/DDBJ databases">
        <title>Evolutionary Origins and Diversification of the Mycorrhizal Mutualists.</title>
        <authorList>
            <consortium name="DOE Joint Genome Institute"/>
            <consortium name="Mycorrhizal Genomics Consortium"/>
            <person name="Kohler A."/>
            <person name="Kuo A."/>
            <person name="Nagy L.G."/>
            <person name="Floudas D."/>
            <person name="Copeland A."/>
            <person name="Barry K.W."/>
            <person name="Cichocki N."/>
            <person name="Veneault-Fourrey C."/>
            <person name="LaButti K."/>
            <person name="Lindquist E.A."/>
            <person name="Lipzen A."/>
            <person name="Lundell T."/>
            <person name="Morin E."/>
            <person name="Murat C."/>
            <person name="Riley R."/>
            <person name="Ohm R."/>
            <person name="Sun H."/>
            <person name="Tunlid A."/>
            <person name="Henrissat B."/>
            <person name="Grigoriev I.V."/>
            <person name="Hibbett D.S."/>
            <person name="Martin F."/>
        </authorList>
    </citation>
    <scope>NUCLEOTIDE SEQUENCE [LARGE SCALE GENOMIC DNA]</scope>
    <source>
        <strain evidence="3">MUT 4182</strain>
    </source>
</reference>
<proteinExistence type="predicted"/>
<sequence length="426" mass="43801">MRLQYAKLKVDHGWSRQNLDEVENLYFHHYRDRRPEPSHQQPKAPQRRIGAAPFPSSSTGASTSHVQVEVSEPSGSQTRPAQPTSPTQATPRSTLKTQPTIVVDGAQENPGPLPIGYDPSVYSVGLNTPSSSLQPQSSTSTLATRTTSSPHPVVRTSHQGSRSHPYAFPPNATASSSGSVPISPQKISAKKAGKAPVRGSTGAGNKSLGKTSSKTSIPSTLQSPQIAESTAAARLAQMMGTKTGPGPVGSASVAVPVPSSLAGPTSYESFWNQLGTGGLGARTLLSTSPSRSRLGSMSAGASLSAKSSSTLKNGFSPTSSFGPSASTSGSLLLPQPISSPTAPSPIGQNAPSSADTSSNSTSAVPYHSLFRALQVTPEQLAASDARLNGATSQAQIGSFNPPAAAFVMSGPRVHDRLPPATQSNPA</sequence>
<feature type="compositionally biased region" description="Low complexity" evidence="1">
    <location>
        <begin position="76"/>
        <end position="94"/>
    </location>
</feature>
<name>A0A0C3LVZ5_9AGAM</name>
<feature type="compositionally biased region" description="Polar residues" evidence="1">
    <location>
        <begin position="208"/>
        <end position="225"/>
    </location>
</feature>
<evidence type="ECO:0000313" key="3">
    <source>
        <dbReference type="Proteomes" id="UP000054248"/>
    </source>
</evidence>
<feature type="compositionally biased region" description="Low complexity" evidence="1">
    <location>
        <begin position="129"/>
        <end position="149"/>
    </location>
</feature>